<keyword evidence="4" id="KW-0547">Nucleotide-binding</keyword>
<dbReference type="Pfam" id="PF08352">
    <property type="entry name" value="oligo_HPY"/>
    <property type="match status" value="1"/>
</dbReference>
<evidence type="ECO:0000256" key="5">
    <source>
        <dbReference type="ARBA" id="ARBA00022840"/>
    </source>
</evidence>
<evidence type="ECO:0000256" key="11">
    <source>
        <dbReference type="ARBA" id="ARBA00044143"/>
    </source>
</evidence>
<dbReference type="Proteomes" id="UP001596145">
    <property type="component" value="Unassembled WGS sequence"/>
</dbReference>
<evidence type="ECO:0000256" key="8">
    <source>
        <dbReference type="ARBA" id="ARBA00023136"/>
    </source>
</evidence>
<feature type="domain" description="ABC transporter" evidence="14">
    <location>
        <begin position="6"/>
        <end position="275"/>
    </location>
</feature>
<dbReference type="GO" id="GO:0005524">
    <property type="term" value="F:ATP binding"/>
    <property type="evidence" value="ECO:0007669"/>
    <property type="project" value="UniProtKB-KW"/>
</dbReference>
<evidence type="ECO:0000256" key="2">
    <source>
        <dbReference type="ARBA" id="ARBA00022448"/>
    </source>
</evidence>
<dbReference type="SMART" id="SM00382">
    <property type="entry name" value="AAA"/>
    <property type="match status" value="1"/>
</dbReference>
<feature type="compositionally biased region" description="Basic and acidic residues" evidence="13">
    <location>
        <begin position="366"/>
        <end position="378"/>
    </location>
</feature>
<evidence type="ECO:0000256" key="4">
    <source>
        <dbReference type="ARBA" id="ARBA00022741"/>
    </source>
</evidence>
<evidence type="ECO:0000256" key="7">
    <source>
        <dbReference type="ARBA" id="ARBA00023065"/>
    </source>
</evidence>
<gene>
    <name evidence="15" type="ORF">ACFPJA_04900</name>
</gene>
<dbReference type="FunFam" id="3.40.50.300:FF:000016">
    <property type="entry name" value="Oligopeptide ABC transporter ATP-binding component"/>
    <property type="match status" value="1"/>
</dbReference>
<dbReference type="EMBL" id="JBHSKV010000007">
    <property type="protein sequence ID" value="MFC5134060.1"/>
    <property type="molecule type" value="Genomic_DNA"/>
</dbReference>
<evidence type="ECO:0000256" key="13">
    <source>
        <dbReference type="SAM" id="MobiDB-lite"/>
    </source>
</evidence>
<dbReference type="EC" id="7.2.2.11" evidence="10"/>
<evidence type="ECO:0000256" key="1">
    <source>
        <dbReference type="ARBA" id="ARBA00004202"/>
    </source>
</evidence>
<dbReference type="InterPro" id="IPR003439">
    <property type="entry name" value="ABC_transporter-like_ATP-bd"/>
</dbReference>
<dbReference type="SUPFAM" id="SSF52540">
    <property type="entry name" value="P-loop containing nucleoside triphosphate hydrolases"/>
    <property type="match status" value="1"/>
</dbReference>
<feature type="region of interest" description="Disordered" evidence="13">
    <location>
        <begin position="366"/>
        <end position="412"/>
    </location>
</feature>
<comment type="subcellular location">
    <subcellularLocation>
        <location evidence="1">Cell membrane</location>
        <topology evidence="1">Peripheral membrane protein</topology>
    </subcellularLocation>
</comment>
<evidence type="ECO:0000313" key="16">
    <source>
        <dbReference type="Proteomes" id="UP001596145"/>
    </source>
</evidence>
<keyword evidence="8" id="KW-0472">Membrane</keyword>
<dbReference type="PROSITE" id="PS50893">
    <property type="entry name" value="ABC_TRANSPORTER_2"/>
    <property type="match status" value="1"/>
</dbReference>
<evidence type="ECO:0000259" key="14">
    <source>
        <dbReference type="PROSITE" id="PS50893"/>
    </source>
</evidence>
<dbReference type="GO" id="GO:0005886">
    <property type="term" value="C:plasma membrane"/>
    <property type="evidence" value="ECO:0007669"/>
    <property type="project" value="UniProtKB-SubCell"/>
</dbReference>
<name>A0ABD5QP40_9EURY</name>
<evidence type="ECO:0000256" key="12">
    <source>
        <dbReference type="ARBA" id="ARBA00048610"/>
    </source>
</evidence>
<proteinExistence type="predicted"/>
<dbReference type="NCBIfam" id="TIGR01727">
    <property type="entry name" value="oligo_HPY"/>
    <property type="match status" value="1"/>
</dbReference>
<dbReference type="Pfam" id="PF00005">
    <property type="entry name" value="ABC_tran"/>
    <property type="match status" value="1"/>
</dbReference>
<dbReference type="PANTHER" id="PTHR43297:SF13">
    <property type="entry name" value="NICKEL ABC TRANSPORTER, ATP-BINDING PROTEIN"/>
    <property type="match status" value="1"/>
</dbReference>
<evidence type="ECO:0000313" key="15">
    <source>
        <dbReference type="EMBL" id="MFC5134060.1"/>
    </source>
</evidence>
<keyword evidence="5 15" id="KW-0067">ATP-binding</keyword>
<comment type="caution">
    <text evidence="15">The sequence shown here is derived from an EMBL/GenBank/DDBJ whole genome shotgun (WGS) entry which is preliminary data.</text>
</comment>
<evidence type="ECO:0000256" key="3">
    <source>
        <dbReference type="ARBA" id="ARBA00022475"/>
    </source>
</evidence>
<dbReference type="GO" id="GO:0015413">
    <property type="term" value="F:ABC-type nickel transporter activity"/>
    <property type="evidence" value="ECO:0007669"/>
    <property type="project" value="UniProtKB-EC"/>
</dbReference>
<keyword evidence="3" id="KW-1003">Cell membrane</keyword>
<dbReference type="InterPro" id="IPR013563">
    <property type="entry name" value="Oligopep_ABC_C"/>
</dbReference>
<dbReference type="InterPro" id="IPR027417">
    <property type="entry name" value="P-loop_NTPase"/>
</dbReference>
<keyword evidence="2" id="KW-0813">Transport</keyword>
<dbReference type="RefSeq" id="WP_122104347.1">
    <property type="nucleotide sequence ID" value="NZ_JBHSKV010000007.1"/>
</dbReference>
<keyword evidence="7" id="KW-0406">Ion transport</keyword>
<evidence type="ECO:0000256" key="9">
    <source>
        <dbReference type="ARBA" id="ARBA00038669"/>
    </source>
</evidence>
<comment type="subunit">
    <text evidence="9">The complex is composed of two ATP-binding proteins (NikD and NikE), two transmembrane proteins (NikB and NikC) and a solute-binding protein (NikA).</text>
</comment>
<keyword evidence="16" id="KW-1185">Reference proteome</keyword>
<dbReference type="InterPro" id="IPR017871">
    <property type="entry name" value="ABC_transporter-like_CS"/>
</dbReference>
<sequence length="412" mass="44927">MTDPLLDVRGLTTSFETGQGRLTAVDDITFQIEEGEVFGVVGESGSGKSVTALSVMRLLDDAGTVEADEVRFKGTDLLSVSESEMRSIRGGEISMIFQDPMTSLNPVMTIGEQIAEVVRHHGDVGERTGFWSEMRRKYVTGTSEGSRSWQRAVELLETVGIPEPEKRATEYPHQLSGGMRQRVVIAQALAGDPSLIIADEPTTALDVSIEAQILNEILELSEEFGISVLLITHDLGVVRETCDRVAVMYASEFMETGHVNDIFEDPHHPYTEGLLASIPRIADEREWLSVIEGTVPDLIDKPSGCPFRDRCDYAFELCDRPLVEYEIEGSALETHTVRCHRENEHVEVDDSGHVESVPDEAVAALERRIEAESARDADGGVSPTADASARADGGSRPSPAADAENGGDHGEY</sequence>
<reference evidence="15 16" key="1">
    <citation type="journal article" date="2019" name="Int. J. Syst. Evol. Microbiol.">
        <title>The Global Catalogue of Microorganisms (GCM) 10K type strain sequencing project: providing services to taxonomists for standard genome sequencing and annotation.</title>
        <authorList>
            <consortium name="The Broad Institute Genomics Platform"/>
            <consortium name="The Broad Institute Genome Sequencing Center for Infectious Disease"/>
            <person name="Wu L."/>
            <person name="Ma J."/>
        </authorList>
    </citation>
    <scope>NUCLEOTIDE SEQUENCE [LARGE SCALE GENOMIC DNA]</scope>
    <source>
        <strain evidence="15 16">CGMCC 1.16026</strain>
    </source>
</reference>
<dbReference type="InterPro" id="IPR050388">
    <property type="entry name" value="ABC_Ni/Peptide_Import"/>
</dbReference>
<accession>A0ABD5QP40</accession>
<comment type="catalytic activity">
    <reaction evidence="12">
        <text>Ni(2+)(out) + ATP + H2O = Ni(2+)(in) + ADP + phosphate + H(+)</text>
        <dbReference type="Rhea" id="RHEA:15557"/>
        <dbReference type="ChEBI" id="CHEBI:15377"/>
        <dbReference type="ChEBI" id="CHEBI:15378"/>
        <dbReference type="ChEBI" id="CHEBI:30616"/>
        <dbReference type="ChEBI" id="CHEBI:43474"/>
        <dbReference type="ChEBI" id="CHEBI:49786"/>
        <dbReference type="ChEBI" id="CHEBI:456216"/>
        <dbReference type="EC" id="7.2.2.11"/>
    </reaction>
    <physiologicalReaction direction="left-to-right" evidence="12">
        <dbReference type="Rhea" id="RHEA:15558"/>
    </physiologicalReaction>
</comment>
<evidence type="ECO:0000256" key="10">
    <source>
        <dbReference type="ARBA" id="ARBA00039098"/>
    </source>
</evidence>
<dbReference type="Gene3D" id="3.40.50.300">
    <property type="entry name" value="P-loop containing nucleotide triphosphate hydrolases"/>
    <property type="match status" value="1"/>
</dbReference>
<evidence type="ECO:0000256" key="6">
    <source>
        <dbReference type="ARBA" id="ARBA00022967"/>
    </source>
</evidence>
<dbReference type="PANTHER" id="PTHR43297">
    <property type="entry name" value="OLIGOPEPTIDE TRANSPORT ATP-BINDING PROTEIN APPD"/>
    <property type="match status" value="1"/>
</dbReference>
<organism evidence="15 16">
    <name type="scientific">Halorubrum glutamatedens</name>
    <dbReference type="NCBI Taxonomy" id="2707018"/>
    <lineage>
        <taxon>Archaea</taxon>
        <taxon>Methanobacteriati</taxon>
        <taxon>Methanobacteriota</taxon>
        <taxon>Stenosarchaea group</taxon>
        <taxon>Halobacteria</taxon>
        <taxon>Halobacteriales</taxon>
        <taxon>Haloferacaceae</taxon>
        <taxon>Halorubrum</taxon>
    </lineage>
</organism>
<dbReference type="PROSITE" id="PS00211">
    <property type="entry name" value="ABC_TRANSPORTER_1"/>
    <property type="match status" value="1"/>
</dbReference>
<dbReference type="InterPro" id="IPR003593">
    <property type="entry name" value="AAA+_ATPase"/>
</dbReference>
<dbReference type="AlphaFoldDB" id="A0ABD5QP40"/>
<protein>
    <recommendedName>
        <fullName evidence="11">Nickel import system ATP-binding protein NikD</fullName>
        <ecNumber evidence="10">7.2.2.11</ecNumber>
    </recommendedName>
</protein>
<keyword evidence="6" id="KW-1278">Translocase</keyword>
<dbReference type="CDD" id="cd03257">
    <property type="entry name" value="ABC_NikE_OppD_transporters"/>
    <property type="match status" value="1"/>
</dbReference>